<protein>
    <submittedName>
        <fullName evidence="1">Uncharacterized protein</fullName>
    </submittedName>
</protein>
<name>A0A2P2QUM5_RHIMU</name>
<sequence>MCVCVCVINKNLSKRTRFDFQNHINFFSGEALNDIMQPIKQITNISGIHNALKNKRENNEKQAS</sequence>
<accession>A0A2P2QUM5</accession>
<organism evidence="1">
    <name type="scientific">Rhizophora mucronata</name>
    <name type="common">Asiatic mangrove</name>
    <dbReference type="NCBI Taxonomy" id="61149"/>
    <lineage>
        <taxon>Eukaryota</taxon>
        <taxon>Viridiplantae</taxon>
        <taxon>Streptophyta</taxon>
        <taxon>Embryophyta</taxon>
        <taxon>Tracheophyta</taxon>
        <taxon>Spermatophyta</taxon>
        <taxon>Magnoliopsida</taxon>
        <taxon>eudicotyledons</taxon>
        <taxon>Gunneridae</taxon>
        <taxon>Pentapetalae</taxon>
        <taxon>rosids</taxon>
        <taxon>fabids</taxon>
        <taxon>Malpighiales</taxon>
        <taxon>Rhizophoraceae</taxon>
        <taxon>Rhizophora</taxon>
    </lineage>
</organism>
<reference evidence="1" key="1">
    <citation type="submission" date="2018-02" db="EMBL/GenBank/DDBJ databases">
        <title>Rhizophora mucronata_Transcriptome.</title>
        <authorList>
            <person name="Meera S.P."/>
            <person name="Sreeshan A."/>
            <person name="Augustine A."/>
        </authorList>
    </citation>
    <scope>NUCLEOTIDE SEQUENCE</scope>
    <source>
        <tissue evidence="1">Leaf</tissue>
    </source>
</reference>
<proteinExistence type="predicted"/>
<dbReference type="AlphaFoldDB" id="A0A2P2QUM5"/>
<dbReference type="EMBL" id="GGEC01090228">
    <property type="protein sequence ID" value="MBX70712.1"/>
    <property type="molecule type" value="Transcribed_RNA"/>
</dbReference>
<evidence type="ECO:0000313" key="1">
    <source>
        <dbReference type="EMBL" id="MBX70712.1"/>
    </source>
</evidence>